<feature type="compositionally biased region" description="Basic and acidic residues" evidence="1">
    <location>
        <begin position="317"/>
        <end position="347"/>
    </location>
</feature>
<feature type="compositionally biased region" description="Low complexity" evidence="1">
    <location>
        <begin position="160"/>
        <end position="170"/>
    </location>
</feature>
<keyword evidence="3" id="KW-1185">Reference proteome</keyword>
<accession>A0A7W2IM39</accession>
<reference evidence="2 3" key="1">
    <citation type="submission" date="2020-07" db="EMBL/GenBank/DDBJ databases">
        <title>Novel species isolated from subtropical streams in China.</title>
        <authorList>
            <person name="Lu H."/>
        </authorList>
    </citation>
    <scope>NUCLEOTIDE SEQUENCE [LARGE SCALE GENOMIC DNA]</scope>
    <source>
        <strain evidence="2 3">LX47W</strain>
    </source>
</reference>
<evidence type="ECO:0000256" key="1">
    <source>
        <dbReference type="SAM" id="MobiDB-lite"/>
    </source>
</evidence>
<evidence type="ECO:0000313" key="3">
    <source>
        <dbReference type="Proteomes" id="UP000573499"/>
    </source>
</evidence>
<comment type="caution">
    <text evidence="2">The sequence shown here is derived from an EMBL/GenBank/DDBJ whole genome shotgun (WGS) entry which is preliminary data.</text>
</comment>
<feature type="compositionally biased region" description="Basic and acidic residues" evidence="1">
    <location>
        <begin position="227"/>
        <end position="255"/>
    </location>
</feature>
<feature type="compositionally biased region" description="Low complexity" evidence="1">
    <location>
        <begin position="216"/>
        <end position="226"/>
    </location>
</feature>
<dbReference type="Proteomes" id="UP000573499">
    <property type="component" value="Unassembled WGS sequence"/>
</dbReference>
<name>A0A7W2IM39_9BURK</name>
<sequence length="347" mass="40706">MKNRLLLCWLLAGTPLLGGAATYVSVNLNLSTYPDLVPVPGYPVYYAPRLRANFFFYDGLYWLLSGDNWYVSSWYNGPWSYVGPDAVPLFVLRVPVRYYLAPPAYFVDWRRDGPPRWDRHWGPDWERRHEGWEHWDRHAAPRPAPLPTYQRQYTGNRYPQPAQQQSLQGQHYRYRPHDAVAQQHFQAPLTTQEARDTRPAQLSQPVPERQHAASGRQEQQPWQQQRQQERQQEQQQRQQERQQEQQRQQERHQQEHPAQQRQQPAPHYGAQSHAPQPMPSPPPGRMETNRPPPEREPAPAPRQQAMPQGHAAPPHEGAGRPERGEERKGPPAKQNEGRRDRDQRDEH</sequence>
<feature type="region of interest" description="Disordered" evidence="1">
    <location>
        <begin position="190"/>
        <end position="347"/>
    </location>
</feature>
<gene>
    <name evidence="2" type="ORF">H3H39_18690</name>
</gene>
<dbReference type="RefSeq" id="WP_182155299.1">
    <property type="nucleotide sequence ID" value="NZ_JACEZU010000009.1"/>
</dbReference>
<dbReference type="EMBL" id="JACEZU010000009">
    <property type="protein sequence ID" value="MBA5689072.1"/>
    <property type="molecule type" value="Genomic_DNA"/>
</dbReference>
<organism evidence="2 3">
    <name type="scientific">Rugamonas apoptosis</name>
    <dbReference type="NCBI Taxonomy" id="2758570"/>
    <lineage>
        <taxon>Bacteria</taxon>
        <taxon>Pseudomonadati</taxon>
        <taxon>Pseudomonadota</taxon>
        <taxon>Betaproteobacteria</taxon>
        <taxon>Burkholderiales</taxon>
        <taxon>Oxalobacteraceae</taxon>
        <taxon>Telluria group</taxon>
        <taxon>Rugamonas</taxon>
    </lineage>
</organism>
<feature type="region of interest" description="Disordered" evidence="1">
    <location>
        <begin position="138"/>
        <end position="170"/>
    </location>
</feature>
<dbReference type="AlphaFoldDB" id="A0A7W2IM39"/>
<evidence type="ECO:0000313" key="2">
    <source>
        <dbReference type="EMBL" id="MBA5689072.1"/>
    </source>
</evidence>
<proteinExistence type="predicted"/>
<protein>
    <submittedName>
        <fullName evidence="2">Uncharacterized protein</fullName>
    </submittedName>
</protein>